<dbReference type="Proteomes" id="UP000225706">
    <property type="component" value="Unassembled WGS sequence"/>
</dbReference>
<dbReference type="InterPro" id="IPR032013">
    <property type="entry name" value="DUF4795"/>
</dbReference>
<feature type="compositionally biased region" description="Pro residues" evidence="1">
    <location>
        <begin position="241"/>
        <end position="251"/>
    </location>
</feature>
<feature type="compositionally biased region" description="Basic and acidic residues" evidence="1">
    <location>
        <begin position="254"/>
        <end position="273"/>
    </location>
</feature>
<organism evidence="3 4">
    <name type="scientific">Stylophora pistillata</name>
    <name type="common">Smooth cauliflower coral</name>
    <dbReference type="NCBI Taxonomy" id="50429"/>
    <lineage>
        <taxon>Eukaryota</taxon>
        <taxon>Metazoa</taxon>
        <taxon>Cnidaria</taxon>
        <taxon>Anthozoa</taxon>
        <taxon>Hexacorallia</taxon>
        <taxon>Scleractinia</taxon>
        <taxon>Astrocoeniina</taxon>
        <taxon>Pocilloporidae</taxon>
        <taxon>Stylophora</taxon>
    </lineage>
</organism>
<evidence type="ECO:0000313" key="3">
    <source>
        <dbReference type="EMBL" id="PFX21057.1"/>
    </source>
</evidence>
<feature type="compositionally biased region" description="Basic and acidic residues" evidence="1">
    <location>
        <begin position="202"/>
        <end position="211"/>
    </location>
</feature>
<proteinExistence type="predicted"/>
<evidence type="ECO:0000256" key="1">
    <source>
        <dbReference type="SAM" id="MobiDB-lite"/>
    </source>
</evidence>
<evidence type="ECO:0000313" key="4">
    <source>
        <dbReference type="Proteomes" id="UP000225706"/>
    </source>
</evidence>
<protein>
    <recommendedName>
        <fullName evidence="2">DUF4795 domain-containing protein</fullName>
    </recommendedName>
</protein>
<dbReference type="EMBL" id="LSMT01000293">
    <property type="protein sequence ID" value="PFX21057.1"/>
    <property type="molecule type" value="Genomic_DNA"/>
</dbReference>
<dbReference type="PANTHER" id="PTHR46766">
    <property type="entry name" value="GLUTAMINE-RICH PROTEIN 2"/>
    <property type="match status" value="1"/>
</dbReference>
<dbReference type="Pfam" id="PF16043">
    <property type="entry name" value="DUF4795"/>
    <property type="match status" value="1"/>
</dbReference>
<comment type="caution">
    <text evidence="3">The sequence shown here is derived from an EMBL/GenBank/DDBJ whole genome shotgun (WGS) entry which is preliminary data.</text>
</comment>
<keyword evidence="4" id="KW-1185">Reference proteome</keyword>
<feature type="compositionally biased region" description="Basic residues" evidence="1">
    <location>
        <begin position="227"/>
        <end position="237"/>
    </location>
</feature>
<gene>
    <name evidence="3" type="ORF">AWC38_SpisGene14482</name>
</gene>
<feature type="compositionally biased region" description="Polar residues" evidence="1">
    <location>
        <begin position="216"/>
        <end position="226"/>
    </location>
</feature>
<sequence length="325" mass="35573">MIAAEAKVDFSDAAGFRRPIKFNCISCSRPVELPLRGPLQANLPAPRGVRTKRSKGPYLSYEMDQIRQYQRGHYSGGKAERTLNDIISGRPCGGSHTVMYLPKRRTKPTQLNQVLGGRDDNPGFPNWGREKSVIDLLKGSDGHVYKGRFKQTIPPIGKNSTSPLHEHEVTSLGKEESLVTSSRSNSGPNSPRNVVVGQPTEESPREQKGSPREAQPGNQSRNTSPRTRMRHIVKRHGSGSPPAPVPSPSPPTVRETEAQKASQKQERQGEDAQSKLFTPAAPRPSPDVAGGNDEVDPRGTENVTEPQMLPPRSEHKDGFTTTTSN</sequence>
<dbReference type="OrthoDB" id="5981048at2759"/>
<dbReference type="PANTHER" id="PTHR46766:SF1">
    <property type="entry name" value="GLUTAMINE-RICH PROTEIN 2"/>
    <property type="match status" value="1"/>
</dbReference>
<evidence type="ECO:0000259" key="2">
    <source>
        <dbReference type="Pfam" id="PF16043"/>
    </source>
</evidence>
<feature type="region of interest" description="Disordered" evidence="1">
    <location>
        <begin position="148"/>
        <end position="325"/>
    </location>
</feature>
<dbReference type="STRING" id="50429.A0A2B4RXJ8"/>
<feature type="domain" description="DUF4795" evidence="2">
    <location>
        <begin position="10"/>
        <end position="58"/>
    </location>
</feature>
<feature type="compositionally biased region" description="Basic and acidic residues" evidence="1">
    <location>
        <begin position="164"/>
        <end position="177"/>
    </location>
</feature>
<accession>A0A2B4RXJ8</accession>
<feature type="compositionally biased region" description="Low complexity" evidence="1">
    <location>
        <begin position="181"/>
        <end position="196"/>
    </location>
</feature>
<reference evidence="4" key="1">
    <citation type="journal article" date="2017" name="bioRxiv">
        <title>Comparative analysis of the genomes of Stylophora pistillata and Acropora digitifera provides evidence for extensive differences between species of corals.</title>
        <authorList>
            <person name="Voolstra C.R."/>
            <person name="Li Y."/>
            <person name="Liew Y.J."/>
            <person name="Baumgarten S."/>
            <person name="Zoccola D."/>
            <person name="Flot J.-F."/>
            <person name="Tambutte S."/>
            <person name="Allemand D."/>
            <person name="Aranda M."/>
        </authorList>
    </citation>
    <scope>NUCLEOTIDE SEQUENCE [LARGE SCALE GENOMIC DNA]</scope>
</reference>
<name>A0A2B4RXJ8_STYPI</name>
<dbReference type="AlphaFoldDB" id="A0A2B4RXJ8"/>